<name>A0AAJ1WFL0_9BACI</name>
<comment type="caution">
    <text evidence="1">The sequence shown here is derived from an EMBL/GenBank/DDBJ whole genome shotgun (WGS) entry which is preliminary data.</text>
</comment>
<reference evidence="1" key="1">
    <citation type="submission" date="2023-07" db="EMBL/GenBank/DDBJ databases">
        <title>Genomic Encyclopedia of Type Strains, Phase IV (KMG-IV): sequencing the most valuable type-strain genomes for metagenomic binning, comparative biology and taxonomic classification.</title>
        <authorList>
            <person name="Goeker M."/>
        </authorList>
    </citation>
    <scope>NUCLEOTIDE SEQUENCE</scope>
    <source>
        <strain evidence="1">DSM 23947</strain>
    </source>
</reference>
<accession>A0AAJ1WFL0</accession>
<keyword evidence="2" id="KW-1185">Reference proteome</keyword>
<dbReference type="Proteomes" id="UP001237207">
    <property type="component" value="Unassembled WGS sequence"/>
</dbReference>
<protein>
    <submittedName>
        <fullName evidence="1">Uncharacterized protein</fullName>
    </submittedName>
</protein>
<dbReference type="RefSeq" id="WP_307256069.1">
    <property type="nucleotide sequence ID" value="NZ_JAUSUC010000003.1"/>
</dbReference>
<dbReference type="AlphaFoldDB" id="A0AAJ1WFL0"/>
<organism evidence="1 2">
    <name type="scientific">Oikeobacillus pervagus</name>
    <dbReference type="NCBI Taxonomy" id="1325931"/>
    <lineage>
        <taxon>Bacteria</taxon>
        <taxon>Bacillati</taxon>
        <taxon>Bacillota</taxon>
        <taxon>Bacilli</taxon>
        <taxon>Bacillales</taxon>
        <taxon>Bacillaceae</taxon>
        <taxon>Oikeobacillus</taxon>
    </lineage>
</organism>
<sequence>MSEKFVSFTQIYKNPMYAHVKTSPNKLKRLKKEGLIEVIADSDGKDKVVLSSLEKYVQGEKKVFEQCFTIGQAARKLISHKYRFKSEFKLETYKNNIFNLMNRGILKSVTFVNETYITKESVNQFLLDYISREEALEKLNAGNITFGKILKRNNVNNIYVSQHHIFYPRQIVESLIEEYNLNVLPDNTMDTGTLIRGKVYNTELYYSCGEARKLLNLTKRQWNILRKEENITDTILGGIRHCLKEPIDQLRAHQQKLKAEYYISDEVQELLGLQYHSSHSKIIDARKKVPTVFRGIHPQKRIEYIYPKSIVNEIVQENELKEVVTTISDNIDAYEYVLESLEIKFHNSNSFTCKEWKKFVHRILRNTSESVETIHYTIFRYAKCTGILIEFLSDKELYELTSNHINLALFNETIPFRYQVIFYSFINSIYNKLIEKNKKKLLKLARIINPHEKEIIPKDKSIYDYQDYKSLFNFATNFPLHKRNAIEDVKKQMNQTVLTQNASGKIKRQKTYNYDSSWLYVLVHLNNAWRHKDVIRFPKIDLTELSVPNINLDWLEQNDLCYEDARRIIHQVMRKDLRTTKTNATNRFFCSKDVTLSLATVAVICELRRAATTPKYEYLINFNTIRNEFASRHKSTFFKGFNAEFIFENRKMNRSLLSYTYYLLVKKGHSQAALEVAQRLRAHFDFETTNIYIFIPEEELNNLTHQLFIREHFGYIPDLFAEVLFGNKDDREKRTKEILTVKQMFGDIYNIECTAGFLNTLQAEKKKVSDMILSMGFEEAADYMFKLDAQLLPSKEDDVQCLIGLENCIKHNIACRNCPMSVPNFYALSSLADSLTNRVQQLTSLEKEECKTEKTKIANIFSIEMDQWIKATEKFGKEIIYKFVEGGSQALKEKMKQISVADLNEYKTYNINKSEV</sequence>
<dbReference type="EMBL" id="JAUSUC010000003">
    <property type="protein sequence ID" value="MDQ0214067.1"/>
    <property type="molecule type" value="Genomic_DNA"/>
</dbReference>
<evidence type="ECO:0000313" key="1">
    <source>
        <dbReference type="EMBL" id="MDQ0214067.1"/>
    </source>
</evidence>
<proteinExistence type="predicted"/>
<evidence type="ECO:0000313" key="2">
    <source>
        <dbReference type="Proteomes" id="UP001237207"/>
    </source>
</evidence>
<gene>
    <name evidence="1" type="ORF">J2S13_000462</name>
</gene>